<evidence type="ECO:0000256" key="8">
    <source>
        <dbReference type="ARBA" id="ARBA00023235"/>
    </source>
</evidence>
<comment type="caution">
    <text evidence="15">The sequence shown here is derived from an EMBL/GenBank/DDBJ whole genome shotgun (WGS) entry which is preliminary data.</text>
</comment>
<dbReference type="Gene3D" id="3.40.50.140">
    <property type="match status" value="1"/>
</dbReference>
<dbReference type="Gene3D" id="1.10.460.10">
    <property type="entry name" value="Topoisomerase I, domain 2"/>
    <property type="match status" value="1"/>
</dbReference>
<dbReference type="InterPro" id="IPR003602">
    <property type="entry name" value="Topo_IA_DNA-bd_dom"/>
</dbReference>
<evidence type="ECO:0000256" key="6">
    <source>
        <dbReference type="ARBA" id="ARBA00023029"/>
    </source>
</evidence>
<dbReference type="GO" id="GO:0003917">
    <property type="term" value="F:DNA topoisomerase type I (single strand cut, ATP-independent) activity"/>
    <property type="evidence" value="ECO:0007669"/>
    <property type="project" value="UniProtKB-EC"/>
</dbReference>
<dbReference type="InterPro" id="IPR003601">
    <property type="entry name" value="Topo_IA_2"/>
</dbReference>
<gene>
    <name evidence="15" type="ORF">A6M21_08105</name>
</gene>
<dbReference type="SMART" id="SM00437">
    <property type="entry name" value="TOP1Ac"/>
    <property type="match status" value="1"/>
</dbReference>
<dbReference type="SMART" id="SM00493">
    <property type="entry name" value="TOPRIM"/>
    <property type="match status" value="1"/>
</dbReference>
<dbReference type="GO" id="GO:0006281">
    <property type="term" value="P:DNA repair"/>
    <property type="evidence" value="ECO:0007669"/>
    <property type="project" value="TreeGrafter"/>
</dbReference>
<dbReference type="RefSeq" id="WP_066667497.1">
    <property type="nucleotide sequence ID" value="NZ_LYVF01000111.1"/>
</dbReference>
<evidence type="ECO:0000256" key="10">
    <source>
        <dbReference type="ARBA" id="ARBA00031985"/>
    </source>
</evidence>
<dbReference type="InterPro" id="IPR000380">
    <property type="entry name" value="Topo_IA"/>
</dbReference>
<dbReference type="GO" id="GO:0046872">
    <property type="term" value="F:metal ion binding"/>
    <property type="evidence" value="ECO:0007669"/>
    <property type="project" value="UniProtKB-KW"/>
</dbReference>
<evidence type="ECO:0000256" key="11">
    <source>
        <dbReference type="ARBA" id="ARBA00032235"/>
    </source>
</evidence>
<dbReference type="InterPro" id="IPR006171">
    <property type="entry name" value="TOPRIM_dom"/>
</dbReference>
<dbReference type="GO" id="GO:0003677">
    <property type="term" value="F:DNA binding"/>
    <property type="evidence" value="ECO:0007669"/>
    <property type="project" value="UniProtKB-KW"/>
</dbReference>
<keyword evidence="4" id="KW-0479">Metal-binding</keyword>
<dbReference type="Proteomes" id="UP000078532">
    <property type="component" value="Unassembled WGS sequence"/>
</dbReference>
<dbReference type="PROSITE" id="PS50880">
    <property type="entry name" value="TOPRIM"/>
    <property type="match status" value="1"/>
</dbReference>
<dbReference type="EC" id="5.6.2.1" evidence="3"/>
<dbReference type="PANTHER" id="PTHR11390">
    <property type="entry name" value="PROKARYOTIC DNA TOPOISOMERASE"/>
    <property type="match status" value="1"/>
</dbReference>
<dbReference type="InterPro" id="IPR023405">
    <property type="entry name" value="Topo_IA_core_domain"/>
</dbReference>
<protein>
    <recommendedName>
        <fullName evidence="3">DNA topoisomerase</fullName>
        <ecNumber evidence="3">5.6.2.1</ecNumber>
    </recommendedName>
    <alternativeName>
        <fullName evidence="12">Omega-protein</fullName>
    </alternativeName>
    <alternativeName>
        <fullName evidence="11">Relaxing enzyme</fullName>
    </alternativeName>
    <alternativeName>
        <fullName evidence="9">Swivelase</fullName>
    </alternativeName>
    <alternativeName>
        <fullName evidence="10">Untwisting enzyme</fullName>
    </alternativeName>
</protein>
<evidence type="ECO:0000313" key="15">
    <source>
        <dbReference type="EMBL" id="OAT83487.1"/>
    </source>
</evidence>
<dbReference type="PROSITE" id="PS00396">
    <property type="entry name" value="TOPO_IA_1"/>
    <property type="match status" value="1"/>
</dbReference>
<evidence type="ECO:0000256" key="12">
    <source>
        <dbReference type="ARBA" id="ARBA00032877"/>
    </source>
</evidence>
<keyword evidence="6" id="KW-0799">Topoisomerase</keyword>
<keyword evidence="16" id="KW-1185">Reference proteome</keyword>
<dbReference type="GO" id="GO:0006310">
    <property type="term" value="P:DNA recombination"/>
    <property type="evidence" value="ECO:0007669"/>
    <property type="project" value="TreeGrafter"/>
</dbReference>
<evidence type="ECO:0000256" key="7">
    <source>
        <dbReference type="ARBA" id="ARBA00023125"/>
    </source>
</evidence>
<dbReference type="Gene3D" id="2.70.20.10">
    <property type="entry name" value="Topoisomerase I, domain 3"/>
    <property type="match status" value="1"/>
</dbReference>
<dbReference type="InterPro" id="IPR023406">
    <property type="entry name" value="Topo_IA_AS"/>
</dbReference>
<comment type="catalytic activity">
    <reaction evidence="1">
        <text>ATP-independent breakage of single-stranded DNA, followed by passage and rejoining.</text>
        <dbReference type="EC" id="5.6.2.1"/>
    </reaction>
</comment>
<accession>A0A1B7LFS3</accession>
<dbReference type="CDD" id="cd00186">
    <property type="entry name" value="TOP1Ac"/>
    <property type="match status" value="1"/>
</dbReference>
<dbReference type="PANTHER" id="PTHR11390:SF21">
    <property type="entry name" value="DNA TOPOISOMERASE 3-ALPHA"/>
    <property type="match status" value="1"/>
</dbReference>
<dbReference type="NCBIfam" id="TIGR01056">
    <property type="entry name" value="topB"/>
    <property type="match status" value="1"/>
</dbReference>
<dbReference type="Pfam" id="PF01751">
    <property type="entry name" value="Toprim"/>
    <property type="match status" value="1"/>
</dbReference>
<reference evidence="15 16" key="1">
    <citation type="submission" date="2016-04" db="EMBL/GenBank/DDBJ databases">
        <authorList>
            <person name="Evans L.H."/>
            <person name="Alamgir A."/>
            <person name="Owens N."/>
            <person name="Weber N.D."/>
            <person name="Virtaneva K."/>
            <person name="Barbian K."/>
            <person name="Babar A."/>
            <person name="Rosenke K."/>
        </authorList>
    </citation>
    <scope>NUCLEOTIDE SEQUENCE [LARGE SCALE GENOMIC DNA]</scope>
    <source>
        <strain evidence="15 16">LMa1</strain>
    </source>
</reference>
<keyword evidence="8 15" id="KW-0413">Isomerase</keyword>
<organism evidence="15 16">
    <name type="scientific">Desulfotomaculum copahuensis</name>
    <dbReference type="NCBI Taxonomy" id="1838280"/>
    <lineage>
        <taxon>Bacteria</taxon>
        <taxon>Bacillati</taxon>
        <taxon>Bacillota</taxon>
        <taxon>Clostridia</taxon>
        <taxon>Eubacteriales</taxon>
        <taxon>Desulfotomaculaceae</taxon>
        <taxon>Desulfotomaculum</taxon>
    </lineage>
</organism>
<dbReference type="GO" id="GO:0006265">
    <property type="term" value="P:DNA topological change"/>
    <property type="evidence" value="ECO:0007669"/>
    <property type="project" value="InterPro"/>
</dbReference>
<evidence type="ECO:0000256" key="3">
    <source>
        <dbReference type="ARBA" id="ARBA00012891"/>
    </source>
</evidence>
<comment type="similarity">
    <text evidence="2">Belongs to the type IA topoisomerase family.</text>
</comment>
<dbReference type="CDD" id="cd03362">
    <property type="entry name" value="TOPRIM_TopoIA_TopoIII"/>
    <property type="match status" value="1"/>
</dbReference>
<sequence length="788" mass="87410">MRTLVITEKPSVARDIANVLGRFDKRDGYLQNGKYIVSWAFGHLTQLAEPHEYDPVLKKWNLVALPIIPERFKLVPTKDGKKQLDVLKKLLHSSNIDTVIDACDSGREGELIFRRIYGISGCKKPVKRLWLSEATPAAVKGAFGKLRDGRELDNLARAAEARSQADWLVGINATRAFTCRHKELLSVGRVQTPTLALVVAREKEIRAFQSQPYWEIWATFRKETGETYRGKWTRGETDRLPGQEEAAAIARKIGLAGNVARVEQKETKEQSPTLFNLNDLQKEANKKHGLTAQQALDAAQALYEKHKLLTYPRTDSRHLTAAIVRDTLKDRLAALAAAPEYTGLVPEKPPALGKRYVDDTKVSDHHAVIPTAVKPDLAALGKNERLVYDLVARRFLAIFYPDARYAVTKVTTTADGETFISKGRVELDPGWKAVYKHDDREDKNGENQQLPVLNEGEAVAVQKVETPEKQTKPPARYTEATLLAAMENAGRLVDDKDMADTLKSAGGIGTPATRASIIERLIHVGYITREKKTLVPTRKGETLIDLVPEQVKSPEMTARWEQGLLEIERGAMEVTRWLGGIKEFTREVVQMAKEQEASGGVKQQKEVLGKCPLCGREVVEFTKSYGCTGYKEGCKFAVWKEIAGKKITVHQTKELLHKGKTGVLKGFKSKTGKGFDAALVLGEGGKVNFEFADHTAQTLGKCPLCGKEVIEGKKGYGCAGWKEGCKFVVWKEIAGKKITVNQAKELLQKGKTAVLKGFKSRAGKEFDAALVLGEGGKVEFEFEKRGEK</sequence>
<dbReference type="InterPro" id="IPR013825">
    <property type="entry name" value="Topo_IA_cen_sub2"/>
</dbReference>
<evidence type="ECO:0000256" key="9">
    <source>
        <dbReference type="ARBA" id="ARBA00030003"/>
    </source>
</evidence>
<dbReference type="AlphaFoldDB" id="A0A1B7LFS3"/>
<dbReference type="InterPro" id="IPR034144">
    <property type="entry name" value="TOPRIM_TopoIII"/>
</dbReference>
<dbReference type="InterPro" id="IPR013824">
    <property type="entry name" value="Topo_IA_cen_sub1"/>
</dbReference>
<dbReference type="Gene3D" id="1.10.290.10">
    <property type="entry name" value="Topoisomerase I, domain 4"/>
    <property type="match status" value="1"/>
</dbReference>
<dbReference type="OrthoDB" id="9803554at2"/>
<dbReference type="InterPro" id="IPR005738">
    <property type="entry name" value="TopoIII"/>
</dbReference>
<evidence type="ECO:0000256" key="5">
    <source>
        <dbReference type="ARBA" id="ARBA00022842"/>
    </source>
</evidence>
<dbReference type="GO" id="GO:0043597">
    <property type="term" value="C:cytoplasmic replication fork"/>
    <property type="evidence" value="ECO:0007669"/>
    <property type="project" value="TreeGrafter"/>
</dbReference>
<dbReference type="PRINTS" id="PR00417">
    <property type="entry name" value="PRTPISMRASEI"/>
</dbReference>
<dbReference type="PROSITE" id="PS52039">
    <property type="entry name" value="TOPO_IA_2"/>
    <property type="match status" value="1"/>
</dbReference>
<evidence type="ECO:0000259" key="13">
    <source>
        <dbReference type="PROSITE" id="PS50880"/>
    </source>
</evidence>
<feature type="domain" description="Toprim" evidence="13">
    <location>
        <begin position="2"/>
        <end position="135"/>
    </location>
</feature>
<name>A0A1B7LFS3_9FIRM</name>
<proteinExistence type="inferred from homology"/>
<dbReference type="STRING" id="1838280.A6M21_08105"/>
<dbReference type="InterPro" id="IPR013826">
    <property type="entry name" value="Topo_IA_cen_sub3"/>
</dbReference>
<evidence type="ECO:0000313" key="16">
    <source>
        <dbReference type="Proteomes" id="UP000078532"/>
    </source>
</evidence>
<evidence type="ECO:0000256" key="1">
    <source>
        <dbReference type="ARBA" id="ARBA00000213"/>
    </source>
</evidence>
<dbReference type="NCBIfam" id="NF005829">
    <property type="entry name" value="PRK07726.1"/>
    <property type="match status" value="1"/>
</dbReference>
<keyword evidence="5" id="KW-0460">Magnesium</keyword>
<evidence type="ECO:0000256" key="2">
    <source>
        <dbReference type="ARBA" id="ARBA00009446"/>
    </source>
</evidence>
<dbReference type="Pfam" id="PF01131">
    <property type="entry name" value="Topoisom_bac"/>
    <property type="match status" value="1"/>
</dbReference>
<keyword evidence="7" id="KW-0238">DNA-binding</keyword>
<evidence type="ECO:0000259" key="14">
    <source>
        <dbReference type="PROSITE" id="PS52039"/>
    </source>
</evidence>
<dbReference type="SUPFAM" id="SSF56712">
    <property type="entry name" value="Prokaryotic type I DNA topoisomerase"/>
    <property type="match status" value="1"/>
</dbReference>
<feature type="domain" description="Topo IA-type catalytic" evidence="14">
    <location>
        <begin position="152"/>
        <end position="589"/>
    </location>
</feature>
<dbReference type="Pfam" id="PF13342">
    <property type="entry name" value="Toprim_Crpt"/>
    <property type="match status" value="2"/>
</dbReference>
<evidence type="ECO:0000256" key="4">
    <source>
        <dbReference type="ARBA" id="ARBA00022723"/>
    </source>
</evidence>
<dbReference type="InterPro" id="IPR025589">
    <property type="entry name" value="Toprim_C_rpt"/>
</dbReference>
<dbReference type="InterPro" id="IPR013497">
    <property type="entry name" value="Topo_IA_cen"/>
</dbReference>
<dbReference type="EMBL" id="LYVF01000111">
    <property type="protein sequence ID" value="OAT83487.1"/>
    <property type="molecule type" value="Genomic_DNA"/>
</dbReference>
<dbReference type="SMART" id="SM00436">
    <property type="entry name" value="TOP1Bc"/>
    <property type="match status" value="1"/>
</dbReference>